<proteinExistence type="predicted"/>
<dbReference type="Proteomes" id="UP000555407">
    <property type="component" value="Unassembled WGS sequence"/>
</dbReference>
<evidence type="ECO:0000259" key="1">
    <source>
        <dbReference type="Pfam" id="PF03819"/>
    </source>
</evidence>
<dbReference type="CDD" id="cd11541">
    <property type="entry name" value="NTP-PPase_u4"/>
    <property type="match status" value="1"/>
</dbReference>
<dbReference type="PIRSF" id="PIRSF006639">
    <property type="entry name" value="UCP006639_pph"/>
    <property type="match status" value="1"/>
</dbReference>
<evidence type="ECO:0000313" key="2">
    <source>
        <dbReference type="EMBL" id="NIK55445.1"/>
    </source>
</evidence>
<dbReference type="RefSeq" id="WP_167204137.1">
    <property type="nucleotide sequence ID" value="NZ_JAASRO010000001.1"/>
</dbReference>
<comment type="caution">
    <text evidence="2">The sequence shown here is derived from an EMBL/GenBank/DDBJ whole genome shotgun (WGS) entry which is preliminary data.</text>
</comment>
<reference evidence="2 3" key="1">
    <citation type="submission" date="2020-03" db="EMBL/GenBank/DDBJ databases">
        <title>Sequencing the genomes of 1000 actinobacteria strains.</title>
        <authorList>
            <person name="Klenk H.-P."/>
        </authorList>
    </citation>
    <scope>NUCLEOTIDE SEQUENCE [LARGE SCALE GENOMIC DNA]</scope>
    <source>
        <strain evidence="2 3">DSM 45490</strain>
    </source>
</reference>
<dbReference type="Gene3D" id="1.10.287.1080">
    <property type="entry name" value="MazG-like"/>
    <property type="match status" value="1"/>
</dbReference>
<organism evidence="2 3">
    <name type="scientific">Kribbella shirazensis</name>
    <dbReference type="NCBI Taxonomy" id="1105143"/>
    <lineage>
        <taxon>Bacteria</taxon>
        <taxon>Bacillati</taxon>
        <taxon>Actinomycetota</taxon>
        <taxon>Actinomycetes</taxon>
        <taxon>Propionibacteriales</taxon>
        <taxon>Kribbellaceae</taxon>
        <taxon>Kribbella</taxon>
    </lineage>
</organism>
<keyword evidence="3" id="KW-1185">Reference proteome</keyword>
<evidence type="ECO:0000313" key="3">
    <source>
        <dbReference type="Proteomes" id="UP000555407"/>
    </source>
</evidence>
<keyword evidence="2" id="KW-0378">Hydrolase</keyword>
<dbReference type="EMBL" id="JAASRO010000001">
    <property type="protein sequence ID" value="NIK55445.1"/>
    <property type="molecule type" value="Genomic_DNA"/>
</dbReference>
<dbReference type="GO" id="GO:0016787">
    <property type="term" value="F:hydrolase activity"/>
    <property type="evidence" value="ECO:0007669"/>
    <property type="project" value="UniProtKB-KW"/>
</dbReference>
<sequence>MTDQDAFDFHAYQEAAARTGAPIATDHPIVYPTLGLVNEAGEVAGKVKKIFRDRQGVITDADREALTLELGDVLWYLSELSTRLGIRLEDVAERNISKLADRASRGVLGGDGDQR</sequence>
<feature type="domain" description="NTP pyrophosphohydrolase MazG-like" evidence="1">
    <location>
        <begin position="35"/>
        <end position="103"/>
    </location>
</feature>
<accession>A0A7X5ZZ99</accession>
<dbReference type="AlphaFoldDB" id="A0A7X5ZZ99"/>
<dbReference type="InterPro" id="IPR011379">
    <property type="entry name" value="MazG-related_GP37"/>
</dbReference>
<name>A0A7X5ZZ99_9ACTN</name>
<dbReference type="Pfam" id="PF03819">
    <property type="entry name" value="MazG"/>
    <property type="match status" value="1"/>
</dbReference>
<gene>
    <name evidence="2" type="ORF">BJY22_001162</name>
</gene>
<dbReference type="InterPro" id="IPR004518">
    <property type="entry name" value="MazG-like_dom"/>
</dbReference>
<protein>
    <submittedName>
        <fullName evidence="2">NTP pyrophosphatase (Non-canonical NTP hydrolase)</fullName>
    </submittedName>
</protein>
<dbReference type="SUPFAM" id="SSF101386">
    <property type="entry name" value="all-alpha NTP pyrophosphatases"/>
    <property type="match status" value="1"/>
</dbReference>